<gene>
    <name evidence="3" type="ORF">LSCM4_01558</name>
</gene>
<feature type="compositionally biased region" description="Low complexity" evidence="1">
    <location>
        <begin position="26"/>
        <end position="35"/>
    </location>
</feature>
<reference evidence="4" key="1">
    <citation type="journal article" date="2021" name="Microbiol. Resour. Announc.">
        <title>LGAAP: Leishmaniinae Genome Assembly and Annotation Pipeline.</title>
        <authorList>
            <person name="Almutairi H."/>
            <person name="Urbaniak M.D."/>
            <person name="Bates M.D."/>
            <person name="Jariyapan N."/>
            <person name="Kwakye-Nuako G."/>
            <person name="Thomaz-Soccol V."/>
            <person name="Al-Salem W.S."/>
            <person name="Dillon R.J."/>
            <person name="Bates P.A."/>
            <person name="Gatherer D."/>
        </authorList>
    </citation>
    <scope>NUCLEOTIDE SEQUENCE [LARGE SCALE GENOMIC DNA]</scope>
</reference>
<organism evidence="3 4">
    <name type="scientific">Leishmania orientalis</name>
    <dbReference type="NCBI Taxonomy" id="2249476"/>
    <lineage>
        <taxon>Eukaryota</taxon>
        <taxon>Discoba</taxon>
        <taxon>Euglenozoa</taxon>
        <taxon>Kinetoplastea</taxon>
        <taxon>Metakinetoplastina</taxon>
        <taxon>Trypanosomatida</taxon>
        <taxon>Trypanosomatidae</taxon>
        <taxon>Leishmaniinae</taxon>
        <taxon>Leishmania</taxon>
    </lineage>
</organism>
<reference evidence="4" key="2">
    <citation type="journal article" date="2021" name="Sci. Data">
        <title>Chromosome-scale genome sequencing, assembly and annotation of six genomes from subfamily Leishmaniinae.</title>
        <authorList>
            <person name="Almutairi H."/>
            <person name="Urbaniak M.D."/>
            <person name="Bates M.D."/>
            <person name="Jariyapan N."/>
            <person name="Kwakye-Nuako G."/>
            <person name="Thomaz Soccol V."/>
            <person name="Al-Salem W.S."/>
            <person name="Dillon R.J."/>
            <person name="Bates P.A."/>
            <person name="Gatherer D."/>
        </authorList>
    </citation>
    <scope>NUCLEOTIDE SEQUENCE [LARGE SCALE GENOMIC DNA]</scope>
</reference>
<dbReference type="RefSeq" id="XP_067059297.1">
    <property type="nucleotide sequence ID" value="XM_067203606.1"/>
</dbReference>
<feature type="region of interest" description="Disordered" evidence="1">
    <location>
        <begin position="195"/>
        <end position="214"/>
    </location>
</feature>
<dbReference type="EMBL" id="JAFHLR010000035">
    <property type="protein sequence ID" value="KAG5466407.1"/>
    <property type="molecule type" value="Genomic_DNA"/>
</dbReference>
<protein>
    <recommendedName>
        <fullName evidence="2">Kinetoplastid PH-like domain-containing protein</fullName>
    </recommendedName>
</protein>
<accession>A0A836FP54</accession>
<dbReference type="Pfam" id="PF26289">
    <property type="entry name" value="PH_38"/>
    <property type="match status" value="1"/>
</dbReference>
<proteinExistence type="predicted"/>
<evidence type="ECO:0000256" key="1">
    <source>
        <dbReference type="SAM" id="MobiDB-lite"/>
    </source>
</evidence>
<evidence type="ECO:0000259" key="2">
    <source>
        <dbReference type="Pfam" id="PF26289"/>
    </source>
</evidence>
<keyword evidence="4" id="KW-1185">Reference proteome</keyword>
<evidence type="ECO:0000313" key="3">
    <source>
        <dbReference type="EMBL" id="KAG5466407.1"/>
    </source>
</evidence>
<feature type="region of interest" description="Disordered" evidence="1">
    <location>
        <begin position="1"/>
        <end position="45"/>
    </location>
</feature>
<evidence type="ECO:0000313" key="4">
    <source>
        <dbReference type="Proteomes" id="UP000674143"/>
    </source>
</evidence>
<sequence length="586" mass="62554">MSTASLPNSASLADDGGRGHLAQAETSTAASALTTPLPPKSPVSRTAAVKEAAHLTGAPAAAPRRLTAPFFSRALLGSGAGLYAKTASVSTPLPDATTSLSVGAADRQARFSLQAFAPMPHVPCERMKGPSTGTAASLSSITLPREHVEPSGNTSAALRLAFSSSPSVFDSARMPAAVVHSCATQPLRRRPALLHSRMSQSPLQDPPRSRLPSLTRSRAALPSALPSSETAAGAQVSVASWIPSPLFSAYEPIRVLSTSVPRAHDSCCSSVCRRRTSPSSALGLDPSRWYRCSASSLMPRMMYHTELPRWRRNSDAKGSPSRAQGCRYSKAAHRSGLLRGNRKFRWSPSASLRRGSHWPAHPHCHVGDADASAIPPPLSVIATPHYFLEYPVRVSSFRCSGKSDTAADGVAAYVFITLDENYVVAVPAARFTQLIEAAKFLPQQKAAGGTAKAQRDGSGASSLSVGVRSFKRAQRFFGEEHCRGMRVAAVERVSKGDREPPLVLDATQRKRLDDLSRVVCISTWTDALIIEAANSSEAEWYVGHWKAYLRSRREAHRKALRGTALEKSCLIFSGLRASAPAPALAL</sequence>
<feature type="compositionally biased region" description="Polar residues" evidence="1">
    <location>
        <begin position="1"/>
        <end position="11"/>
    </location>
</feature>
<dbReference type="Proteomes" id="UP000674143">
    <property type="component" value="Unassembled WGS sequence"/>
</dbReference>
<dbReference type="GeneID" id="92357540"/>
<dbReference type="KEGG" id="loi:92357540"/>
<feature type="domain" description="Kinetoplastid PH-like" evidence="2">
    <location>
        <begin position="380"/>
        <end position="550"/>
    </location>
</feature>
<dbReference type="AlphaFoldDB" id="A0A836FP54"/>
<dbReference type="InterPro" id="IPR058803">
    <property type="entry name" value="PH_38"/>
</dbReference>
<comment type="caution">
    <text evidence="3">The sequence shown here is derived from an EMBL/GenBank/DDBJ whole genome shotgun (WGS) entry which is preliminary data.</text>
</comment>
<name>A0A836FP54_9TRYP</name>